<evidence type="ECO:0000256" key="2">
    <source>
        <dbReference type="SAM" id="SignalP"/>
    </source>
</evidence>
<dbReference type="InterPro" id="IPR028994">
    <property type="entry name" value="Integrin_alpha_N"/>
</dbReference>
<dbReference type="EMBL" id="DSMG01000194">
    <property type="protein sequence ID" value="HDX33535.1"/>
    <property type="molecule type" value="Genomic_DNA"/>
</dbReference>
<name>A0A7C1FVS5_9CHLR</name>
<dbReference type="Gene3D" id="2.130.10.130">
    <property type="entry name" value="Integrin alpha, N-terminal"/>
    <property type="match status" value="1"/>
</dbReference>
<feature type="signal peptide" evidence="2">
    <location>
        <begin position="1"/>
        <end position="38"/>
    </location>
</feature>
<feature type="chain" id="PRO_5027683708" description="VCBS repeat-containing protein" evidence="2">
    <location>
        <begin position="39"/>
        <end position="685"/>
    </location>
</feature>
<sequence>MGARMGIRAQGGPSLKPWFAAMSVACIAWLLMACPALAQEMLQTIQTANQEDEIVYIDDEGFIRVFDPQTPPQMPAVTFRSPEGGWFDAVMADVNGDGDDEIIAVSDNGMLKIYDPVVAAGPVQPDRQYHGVYWDELFATQLPGKPLLLATGEFDDNPLTREIVVVFEEAEQPQNSFIQIWAQPTSPFDGRVWQPLTGTRLRAIATAIATGDLDGDGRDEIAIVANEAGRLSVFRREPGNVLREFWSAASEQRPWRDVAIGNVAPETPLPELVAVRNAAPPLASLVVLRYRAPDQFEDVFLNPHLPAPRIVFLANVTNAGASQIFMLRDVPANDTRPRLFNSRSGSGASFAFEVRLDVDNGYRVAAAGDLDGDRKDEIVLARNTGLLIYQEPASSTTLTQTLMTPTNRRTLAIGNLDALGRDFLASTPVSLTFSVRAGERSPAQNVTFFNSTRSSSIPFVVEIQPRVGFVTVTPSTGATSTSLSVAVDATDLLPISELSAAEAAMLGVDLTAITPAYGANLVVMAADPLALNSPLTIPVLIEVISGIVMRPAQVGVMLQAAGSPPSCESLFPLTTEVSVLGTSGVTFTVSATTTGGPGLQEVEQAGSTSEEAIVWPSSVPWLSAASPGNSTPQTLTLTIGETEVPPPPIAEAEIVLTSTAPPLVRRVPIKVGCFQHLLYAPLLER</sequence>
<gene>
    <name evidence="3" type="ORF">ENQ20_18925</name>
</gene>
<dbReference type="InterPro" id="IPR013517">
    <property type="entry name" value="FG-GAP"/>
</dbReference>
<accession>A0A7C1FVS5</accession>
<organism evidence="3">
    <name type="scientific">Caldilinea aerophila</name>
    <dbReference type="NCBI Taxonomy" id="133453"/>
    <lineage>
        <taxon>Bacteria</taxon>
        <taxon>Bacillati</taxon>
        <taxon>Chloroflexota</taxon>
        <taxon>Caldilineae</taxon>
        <taxon>Caldilineales</taxon>
        <taxon>Caldilineaceae</taxon>
        <taxon>Caldilinea</taxon>
    </lineage>
</organism>
<evidence type="ECO:0008006" key="4">
    <source>
        <dbReference type="Google" id="ProtNLM"/>
    </source>
</evidence>
<protein>
    <recommendedName>
        <fullName evidence="4">VCBS repeat-containing protein</fullName>
    </recommendedName>
</protein>
<dbReference type="Pfam" id="PF01839">
    <property type="entry name" value="FG-GAP"/>
    <property type="match status" value="1"/>
</dbReference>
<dbReference type="PROSITE" id="PS51257">
    <property type="entry name" value="PROKAR_LIPOPROTEIN"/>
    <property type="match status" value="1"/>
</dbReference>
<proteinExistence type="predicted"/>
<dbReference type="SUPFAM" id="SSF69318">
    <property type="entry name" value="Integrin alpha N-terminal domain"/>
    <property type="match status" value="2"/>
</dbReference>
<evidence type="ECO:0000313" key="3">
    <source>
        <dbReference type="EMBL" id="HDX33535.1"/>
    </source>
</evidence>
<keyword evidence="1 2" id="KW-0732">Signal</keyword>
<reference evidence="3" key="1">
    <citation type="journal article" date="2020" name="mSystems">
        <title>Genome- and Community-Level Interaction Insights into Carbon Utilization and Element Cycling Functions of Hydrothermarchaeota in Hydrothermal Sediment.</title>
        <authorList>
            <person name="Zhou Z."/>
            <person name="Liu Y."/>
            <person name="Xu W."/>
            <person name="Pan J."/>
            <person name="Luo Z.H."/>
            <person name="Li M."/>
        </authorList>
    </citation>
    <scope>NUCLEOTIDE SEQUENCE [LARGE SCALE GENOMIC DNA]</scope>
    <source>
        <strain evidence="3">SpSt-289</strain>
    </source>
</reference>
<evidence type="ECO:0000256" key="1">
    <source>
        <dbReference type="ARBA" id="ARBA00022729"/>
    </source>
</evidence>
<dbReference type="AlphaFoldDB" id="A0A7C1FVS5"/>
<comment type="caution">
    <text evidence="3">The sequence shown here is derived from an EMBL/GenBank/DDBJ whole genome shotgun (WGS) entry which is preliminary data.</text>
</comment>